<dbReference type="EMBL" id="BOMQ01000074">
    <property type="protein sequence ID" value="GIE52760.1"/>
    <property type="molecule type" value="Genomic_DNA"/>
</dbReference>
<keyword evidence="4" id="KW-1185">Reference proteome</keyword>
<sequence>MTLPPATAPEHRAGGCLAVLAEVPATGSACGLGRRFVTDTLLGWGVPDPVVEVAVLVTSELVANAVNHAPPPGELRVLAGAGRVRIEVGDGSAREPRMVRPGDATAGGRGLLLIDRLASRWGWDSRPPGKSVWCEVSLPASSPRM</sequence>
<dbReference type="CDD" id="cd16936">
    <property type="entry name" value="HATPase_RsbW-like"/>
    <property type="match status" value="1"/>
</dbReference>
<dbReference type="Proteomes" id="UP000647172">
    <property type="component" value="Unassembled WGS sequence"/>
</dbReference>
<keyword evidence="1" id="KW-0723">Serine/threonine-protein kinase</keyword>
<feature type="domain" description="Histidine kinase/HSP90-like ATPase" evidence="2">
    <location>
        <begin position="33"/>
        <end position="133"/>
    </location>
</feature>
<dbReference type="PANTHER" id="PTHR35526">
    <property type="entry name" value="ANTI-SIGMA-F FACTOR RSBW-RELATED"/>
    <property type="match status" value="1"/>
</dbReference>
<dbReference type="AlphaFoldDB" id="A0A919MX04"/>
<accession>A0A919MX04</accession>
<keyword evidence="1" id="KW-0418">Kinase</keyword>
<protein>
    <recommendedName>
        <fullName evidence="2">Histidine kinase/HSP90-like ATPase domain-containing protein</fullName>
    </recommendedName>
</protein>
<proteinExistence type="predicted"/>
<dbReference type="Pfam" id="PF13581">
    <property type="entry name" value="HATPase_c_2"/>
    <property type="match status" value="1"/>
</dbReference>
<name>A0A919MX04_9ACTN</name>
<dbReference type="PANTHER" id="PTHR35526:SF3">
    <property type="entry name" value="ANTI-SIGMA-F FACTOR RSBW"/>
    <property type="match status" value="1"/>
</dbReference>
<dbReference type="SUPFAM" id="SSF55874">
    <property type="entry name" value="ATPase domain of HSP90 chaperone/DNA topoisomerase II/histidine kinase"/>
    <property type="match status" value="1"/>
</dbReference>
<keyword evidence="1" id="KW-0808">Transferase</keyword>
<evidence type="ECO:0000313" key="3">
    <source>
        <dbReference type="EMBL" id="GIE52760.1"/>
    </source>
</evidence>
<evidence type="ECO:0000313" key="4">
    <source>
        <dbReference type="Proteomes" id="UP000647172"/>
    </source>
</evidence>
<gene>
    <name evidence="3" type="ORF">Ani05nite_62940</name>
</gene>
<dbReference type="Gene3D" id="3.30.565.10">
    <property type="entry name" value="Histidine kinase-like ATPase, C-terminal domain"/>
    <property type="match status" value="1"/>
</dbReference>
<dbReference type="InterPro" id="IPR003594">
    <property type="entry name" value="HATPase_dom"/>
</dbReference>
<dbReference type="InterPro" id="IPR050267">
    <property type="entry name" value="Anti-sigma-factor_SerPK"/>
</dbReference>
<reference evidence="3" key="1">
    <citation type="submission" date="2021-01" db="EMBL/GenBank/DDBJ databases">
        <title>Whole genome shotgun sequence of Actinoplanes nipponensis NBRC 14063.</title>
        <authorList>
            <person name="Komaki H."/>
            <person name="Tamura T."/>
        </authorList>
    </citation>
    <scope>NUCLEOTIDE SEQUENCE</scope>
    <source>
        <strain evidence="3">NBRC 14063</strain>
    </source>
</reference>
<comment type="caution">
    <text evidence="3">The sequence shown here is derived from an EMBL/GenBank/DDBJ whole genome shotgun (WGS) entry which is preliminary data.</text>
</comment>
<dbReference type="InterPro" id="IPR036890">
    <property type="entry name" value="HATPase_C_sf"/>
</dbReference>
<organism evidence="3 4">
    <name type="scientific">Actinoplanes nipponensis</name>
    <dbReference type="NCBI Taxonomy" id="135950"/>
    <lineage>
        <taxon>Bacteria</taxon>
        <taxon>Bacillati</taxon>
        <taxon>Actinomycetota</taxon>
        <taxon>Actinomycetes</taxon>
        <taxon>Micromonosporales</taxon>
        <taxon>Micromonosporaceae</taxon>
        <taxon>Actinoplanes</taxon>
    </lineage>
</organism>
<dbReference type="GO" id="GO:0004674">
    <property type="term" value="F:protein serine/threonine kinase activity"/>
    <property type="evidence" value="ECO:0007669"/>
    <property type="project" value="UniProtKB-KW"/>
</dbReference>
<dbReference type="RefSeq" id="WP_203774414.1">
    <property type="nucleotide sequence ID" value="NZ_BAAAYJ010000108.1"/>
</dbReference>
<evidence type="ECO:0000259" key="2">
    <source>
        <dbReference type="Pfam" id="PF13581"/>
    </source>
</evidence>
<evidence type="ECO:0000256" key="1">
    <source>
        <dbReference type="ARBA" id="ARBA00022527"/>
    </source>
</evidence>